<evidence type="ECO:0000256" key="2">
    <source>
        <dbReference type="PROSITE-ProRule" id="PRU00335"/>
    </source>
</evidence>
<dbReference type="InterPro" id="IPR001647">
    <property type="entry name" value="HTH_TetR"/>
</dbReference>
<dbReference type="PANTHER" id="PTHR30055">
    <property type="entry name" value="HTH-TYPE TRANSCRIPTIONAL REGULATOR RUTR"/>
    <property type="match status" value="1"/>
</dbReference>
<dbReference type="InterPro" id="IPR050109">
    <property type="entry name" value="HTH-type_TetR-like_transc_reg"/>
</dbReference>
<reference evidence="4 5" key="1">
    <citation type="submission" date="2017-07" db="EMBL/GenBank/DDBJ databases">
        <title>Draft whole genome sequences of clinical Proprionibacteriaceae strains.</title>
        <authorList>
            <person name="Bernier A.-M."/>
            <person name="Bernard K."/>
            <person name="Domingo M.-C."/>
        </authorList>
    </citation>
    <scope>NUCLEOTIDE SEQUENCE [LARGE SCALE GENOMIC DNA]</scope>
    <source>
        <strain evidence="4 5">NML 030167</strain>
    </source>
</reference>
<dbReference type="EMBL" id="NMVO01000001">
    <property type="protein sequence ID" value="OYO17604.1"/>
    <property type="molecule type" value="Genomic_DNA"/>
</dbReference>
<dbReference type="SUPFAM" id="SSF46689">
    <property type="entry name" value="Homeodomain-like"/>
    <property type="match status" value="1"/>
</dbReference>
<dbReference type="Pfam" id="PF00440">
    <property type="entry name" value="TetR_N"/>
    <property type="match status" value="1"/>
</dbReference>
<dbReference type="Gene3D" id="1.10.357.10">
    <property type="entry name" value="Tetracycline Repressor, domain 2"/>
    <property type="match status" value="1"/>
</dbReference>
<keyword evidence="1 2" id="KW-0238">DNA-binding</keyword>
<dbReference type="OrthoDB" id="3733828at2"/>
<accession>A0A255GWA3</accession>
<protein>
    <recommendedName>
        <fullName evidence="3">HTH tetR-type domain-containing protein</fullName>
    </recommendedName>
</protein>
<dbReference type="Proteomes" id="UP000215896">
    <property type="component" value="Unassembled WGS sequence"/>
</dbReference>
<dbReference type="GO" id="GO:0003700">
    <property type="term" value="F:DNA-binding transcription factor activity"/>
    <property type="evidence" value="ECO:0007669"/>
    <property type="project" value="TreeGrafter"/>
</dbReference>
<feature type="domain" description="HTH tetR-type" evidence="3">
    <location>
        <begin position="18"/>
        <end position="78"/>
    </location>
</feature>
<dbReference type="AlphaFoldDB" id="A0A255GWA3"/>
<keyword evidence="5" id="KW-1185">Reference proteome</keyword>
<dbReference type="InterPro" id="IPR009057">
    <property type="entry name" value="Homeodomain-like_sf"/>
</dbReference>
<dbReference type="PROSITE" id="PS50977">
    <property type="entry name" value="HTH_TETR_2"/>
    <property type="match status" value="1"/>
</dbReference>
<evidence type="ECO:0000259" key="3">
    <source>
        <dbReference type="PROSITE" id="PS50977"/>
    </source>
</evidence>
<sequence length="197" mass="21200">MCGGARTLSPVPDAISRSRRRAEITRAAIRAFARGGYDGTTLADIAQAAGVSQPRISQIYGNKENAFLEAHAQAAETLTQMIQARATPPFSAERMLAGYFDVVSQDPDSMMVIFRAFTSASAVPRIGVDVRQVLGEVVDIVINGAGGTYADALDFLGRCFTIYHVLAADLPGHVQESEHFAGVLEELRRGRDETPTD</sequence>
<name>A0A255GWA3_9ACTN</name>
<proteinExistence type="predicted"/>
<gene>
    <name evidence="4" type="ORF">CGZ94_01545</name>
</gene>
<organism evidence="4 5">
    <name type="scientific">Enemella evansiae</name>
    <dbReference type="NCBI Taxonomy" id="2016499"/>
    <lineage>
        <taxon>Bacteria</taxon>
        <taxon>Bacillati</taxon>
        <taxon>Actinomycetota</taxon>
        <taxon>Actinomycetes</taxon>
        <taxon>Propionibacteriales</taxon>
        <taxon>Propionibacteriaceae</taxon>
        <taxon>Enemella</taxon>
    </lineage>
</organism>
<dbReference type="PANTHER" id="PTHR30055:SF146">
    <property type="entry name" value="HTH-TYPE TRANSCRIPTIONAL DUAL REGULATOR CECR"/>
    <property type="match status" value="1"/>
</dbReference>
<dbReference type="GO" id="GO:0000976">
    <property type="term" value="F:transcription cis-regulatory region binding"/>
    <property type="evidence" value="ECO:0007669"/>
    <property type="project" value="TreeGrafter"/>
</dbReference>
<comment type="caution">
    <text evidence="4">The sequence shown here is derived from an EMBL/GenBank/DDBJ whole genome shotgun (WGS) entry which is preliminary data.</text>
</comment>
<feature type="DNA-binding region" description="H-T-H motif" evidence="2">
    <location>
        <begin position="41"/>
        <end position="60"/>
    </location>
</feature>
<evidence type="ECO:0000313" key="5">
    <source>
        <dbReference type="Proteomes" id="UP000215896"/>
    </source>
</evidence>
<evidence type="ECO:0000313" key="4">
    <source>
        <dbReference type="EMBL" id="OYO17604.1"/>
    </source>
</evidence>
<evidence type="ECO:0000256" key="1">
    <source>
        <dbReference type="ARBA" id="ARBA00023125"/>
    </source>
</evidence>